<sequence length="383" mass="45076">MIKLNDIYESESKAEKFQKQLDYKNSILNHENSLELIEKLSKDLRDLTTRNYDNDDTETGTKSKLSNGKNVENENENENEDEELEIILRTLKNLKSSISFRVKQLKLEDQKFEEEKLEKLKFKQQQQQQNQLFQRQLYHNSNNNNNSNNNYLQSTTQNEYDEQVIVDPVYETVDDNDSKMIKMINRINRSMILNLNLDLNNFLLGNGVPKKLNLLDQQKINDLEHKLQLINFHELSSKKTNITSNSKNKIKNSNNTNNDSNNNNHDSQKVEVLHELSSIYASQLANQSHFILDLIKIISSQNNMIYNNTNEPNEYQDTNGYTESIKSYQMVIENLQEEKSTLQRDKVLLEDQVVKLKERWNGLIESARRRKEMKEKLEAQSYT</sequence>
<reference evidence="1" key="1">
    <citation type="submission" date="2023-04" db="EMBL/GenBank/DDBJ databases">
        <title>Candida boidinii NBRC 1967.</title>
        <authorList>
            <person name="Ichikawa N."/>
            <person name="Sato H."/>
            <person name="Tonouchi N."/>
        </authorList>
    </citation>
    <scope>NUCLEOTIDE SEQUENCE</scope>
    <source>
        <strain evidence="1">NBRC 1967</strain>
    </source>
</reference>
<keyword evidence="2" id="KW-1185">Reference proteome</keyword>
<evidence type="ECO:0000313" key="2">
    <source>
        <dbReference type="Proteomes" id="UP001165101"/>
    </source>
</evidence>
<dbReference type="EMBL" id="BSXV01001640">
    <property type="protein sequence ID" value="GME93473.1"/>
    <property type="molecule type" value="Genomic_DNA"/>
</dbReference>
<proteinExistence type="predicted"/>
<dbReference type="Proteomes" id="UP001165101">
    <property type="component" value="Unassembled WGS sequence"/>
</dbReference>
<evidence type="ECO:0000313" key="1">
    <source>
        <dbReference type="EMBL" id="GME93473.1"/>
    </source>
</evidence>
<name>A0ACB5TRP1_CANBO</name>
<comment type="caution">
    <text evidence="1">The sequence shown here is derived from an EMBL/GenBank/DDBJ whole genome shotgun (WGS) entry which is preliminary data.</text>
</comment>
<organism evidence="1 2">
    <name type="scientific">Candida boidinii</name>
    <name type="common">Yeast</name>
    <dbReference type="NCBI Taxonomy" id="5477"/>
    <lineage>
        <taxon>Eukaryota</taxon>
        <taxon>Fungi</taxon>
        <taxon>Dikarya</taxon>
        <taxon>Ascomycota</taxon>
        <taxon>Saccharomycotina</taxon>
        <taxon>Pichiomycetes</taxon>
        <taxon>Pichiales</taxon>
        <taxon>Pichiaceae</taxon>
        <taxon>Ogataea</taxon>
        <taxon>Ogataea/Candida clade</taxon>
    </lineage>
</organism>
<gene>
    <name evidence="1" type="ORF">Cboi01_000315300</name>
</gene>
<accession>A0ACB5TRP1</accession>
<protein>
    <submittedName>
        <fullName evidence="1">Unnamed protein product</fullName>
    </submittedName>
</protein>